<comment type="cofactor">
    <cofactor evidence="1 12">
        <name>heme b</name>
        <dbReference type="ChEBI" id="CHEBI:60344"/>
    </cofactor>
</comment>
<dbReference type="InterPro" id="IPR023754">
    <property type="entry name" value="HemeA_Synthase_type2"/>
</dbReference>
<feature type="transmembrane region" description="Helical" evidence="12">
    <location>
        <begin position="239"/>
        <end position="258"/>
    </location>
</feature>
<evidence type="ECO:0000256" key="1">
    <source>
        <dbReference type="ARBA" id="ARBA00001970"/>
    </source>
</evidence>
<feature type="binding site" description="axial binding residue" evidence="12">
    <location>
        <position position="237"/>
    </location>
    <ligand>
        <name>heme</name>
        <dbReference type="ChEBI" id="CHEBI:30413"/>
    </ligand>
    <ligandPart>
        <name>Fe</name>
        <dbReference type="ChEBI" id="CHEBI:18248"/>
    </ligandPart>
</feature>
<keyword evidence="6 12" id="KW-0560">Oxidoreductase</keyword>
<keyword evidence="12" id="KW-1003">Cell membrane</keyword>
<evidence type="ECO:0000313" key="14">
    <source>
        <dbReference type="Proteomes" id="UP000324065"/>
    </source>
</evidence>
<keyword evidence="9 12" id="KW-0472">Membrane</keyword>
<feature type="transmembrane region" description="Helical" evidence="12">
    <location>
        <begin position="174"/>
        <end position="195"/>
    </location>
</feature>
<evidence type="ECO:0000256" key="12">
    <source>
        <dbReference type="HAMAP-Rule" id="MF_01665"/>
    </source>
</evidence>
<evidence type="ECO:0000256" key="7">
    <source>
        <dbReference type="ARBA" id="ARBA00023004"/>
    </source>
</evidence>
<reference evidence="13 14" key="1">
    <citation type="submission" date="2019-09" db="EMBL/GenBank/DDBJ databases">
        <title>Genome sequence of Roseospira marina, one of the more divergent members of the non-sulfur purple photosynthetic bacterial family, the Rhodospirillaceae.</title>
        <authorList>
            <person name="Meyer T."/>
            <person name="Kyndt J."/>
        </authorList>
    </citation>
    <scope>NUCLEOTIDE SEQUENCE [LARGE SCALE GENOMIC DNA]</scope>
    <source>
        <strain evidence="13 14">DSM 15113</strain>
    </source>
</reference>
<dbReference type="Pfam" id="PF02628">
    <property type="entry name" value="COX15-CtaA"/>
    <property type="match status" value="1"/>
</dbReference>
<dbReference type="InterPro" id="IPR003780">
    <property type="entry name" value="COX15/CtaA_fam"/>
</dbReference>
<name>A0A5M6IDF9_9PROT</name>
<dbReference type="PANTHER" id="PTHR23289">
    <property type="entry name" value="CYTOCHROME C OXIDASE ASSEMBLY PROTEIN COX15"/>
    <property type="match status" value="1"/>
</dbReference>
<comment type="pathway">
    <text evidence="10 12">Porphyrin-containing compound metabolism; heme A biosynthesis; heme A from heme O: step 1/1.</text>
</comment>
<dbReference type="OrthoDB" id="9793156at2"/>
<gene>
    <name evidence="12" type="primary">ctaA</name>
    <name evidence="13" type="ORF">F1188_07260</name>
</gene>
<keyword evidence="14" id="KW-1185">Reference proteome</keyword>
<dbReference type="PANTHER" id="PTHR23289:SF2">
    <property type="entry name" value="CYTOCHROME C OXIDASE ASSEMBLY PROTEIN COX15 HOMOLOG"/>
    <property type="match status" value="1"/>
</dbReference>
<keyword evidence="4 12" id="KW-0479">Metal-binding</keyword>
<feature type="transmembrane region" description="Helical" evidence="12">
    <location>
        <begin position="72"/>
        <end position="90"/>
    </location>
</feature>
<evidence type="ECO:0000256" key="4">
    <source>
        <dbReference type="ARBA" id="ARBA00022723"/>
    </source>
</evidence>
<evidence type="ECO:0000256" key="6">
    <source>
        <dbReference type="ARBA" id="ARBA00023002"/>
    </source>
</evidence>
<dbReference type="HAMAP" id="MF_01665">
    <property type="entry name" value="HemeA_synth_type2"/>
    <property type="match status" value="1"/>
</dbReference>
<dbReference type="EC" id="1.17.99.9" evidence="12"/>
<dbReference type="GO" id="GO:0046872">
    <property type="term" value="F:metal ion binding"/>
    <property type="evidence" value="ECO:0007669"/>
    <property type="project" value="UniProtKB-KW"/>
</dbReference>
<keyword evidence="5 12" id="KW-1133">Transmembrane helix</keyword>
<evidence type="ECO:0000256" key="2">
    <source>
        <dbReference type="ARBA" id="ARBA00004141"/>
    </source>
</evidence>
<evidence type="ECO:0000256" key="11">
    <source>
        <dbReference type="ARBA" id="ARBA00048044"/>
    </source>
</evidence>
<evidence type="ECO:0000256" key="9">
    <source>
        <dbReference type="ARBA" id="ARBA00023136"/>
    </source>
</evidence>
<comment type="subcellular location">
    <subcellularLocation>
        <location evidence="12">Cell membrane</location>
        <topology evidence="12">Multi-pass membrane protein</topology>
    </subcellularLocation>
    <subcellularLocation>
        <location evidence="2">Membrane</location>
        <topology evidence="2">Multi-pass membrane protein</topology>
    </subcellularLocation>
</comment>
<organism evidence="13 14">
    <name type="scientific">Roseospira marina</name>
    <dbReference type="NCBI Taxonomy" id="140057"/>
    <lineage>
        <taxon>Bacteria</taxon>
        <taxon>Pseudomonadati</taxon>
        <taxon>Pseudomonadota</taxon>
        <taxon>Alphaproteobacteria</taxon>
        <taxon>Rhodospirillales</taxon>
        <taxon>Rhodospirillaceae</taxon>
        <taxon>Roseospira</taxon>
    </lineage>
</organism>
<dbReference type="GO" id="GO:0005886">
    <property type="term" value="C:plasma membrane"/>
    <property type="evidence" value="ECO:0007669"/>
    <property type="project" value="UniProtKB-SubCell"/>
</dbReference>
<keyword evidence="3 12" id="KW-0812">Transmembrane</keyword>
<evidence type="ECO:0000256" key="8">
    <source>
        <dbReference type="ARBA" id="ARBA00023133"/>
    </source>
</evidence>
<feature type="transmembrane region" description="Helical" evidence="12">
    <location>
        <begin position="135"/>
        <end position="154"/>
    </location>
</feature>
<dbReference type="GO" id="GO:0006784">
    <property type="term" value="P:heme A biosynthetic process"/>
    <property type="evidence" value="ECO:0007669"/>
    <property type="project" value="UniProtKB-UniRule"/>
</dbReference>
<dbReference type="Proteomes" id="UP000324065">
    <property type="component" value="Unassembled WGS sequence"/>
</dbReference>
<evidence type="ECO:0000256" key="5">
    <source>
        <dbReference type="ARBA" id="ARBA00022989"/>
    </source>
</evidence>
<feature type="transmembrane region" description="Helical" evidence="12">
    <location>
        <begin position="296"/>
        <end position="316"/>
    </location>
</feature>
<comment type="caution">
    <text evidence="12">Lacks conserved residue(s) required for the propagation of feature annotation.</text>
</comment>
<feature type="transmembrane region" description="Helical" evidence="12">
    <location>
        <begin position="270"/>
        <end position="290"/>
    </location>
</feature>
<evidence type="ECO:0000313" key="13">
    <source>
        <dbReference type="EMBL" id="KAA5606324.1"/>
    </source>
</evidence>
<dbReference type="GO" id="GO:0016653">
    <property type="term" value="F:oxidoreductase activity, acting on NAD(P)H, heme protein as acceptor"/>
    <property type="evidence" value="ECO:0007669"/>
    <property type="project" value="TreeGrafter"/>
</dbReference>
<dbReference type="AlphaFoldDB" id="A0A5M6IDF9"/>
<sequence length="322" mass="34969">MVVVGGLTRLTESGLSIVEWRPFTGVVPPLTEAAWQVLFDAYKQYPEFQRVNPDMTLAGFQGIFWLEFVHRLLGRLIGLAFLLPLLWFWIRGAIPRGYHARLVGLFVLGGLQGVLGWVMVQSGLVDRPDVSPIRLAAHLGLAVVIYAAMLWVALDLLRGPPALALAERIWTRRLGGLALALAGATLIAGALVAGYKAGLSFNTFPRMAGQWVPFGVLHLEPWWRNPFENIITIQFQHRVLALVTLLAVLAFAVAAWRAPVSSGTRWAVRLLPVMILAQVGLGIATLLLYVPTPLASAHQAGALALVTLLVVACHGLRTAPPA</sequence>
<protein>
    <recommendedName>
        <fullName evidence="12">Heme A synthase</fullName>
        <shortName evidence="12">HAS</shortName>
        <ecNumber evidence="12">1.17.99.9</ecNumber>
    </recommendedName>
    <alternativeName>
        <fullName evidence="12">Cytochrome aa3-controlling protein</fullName>
    </alternativeName>
</protein>
<dbReference type="GO" id="GO:0120547">
    <property type="term" value="F:heme A synthase activity"/>
    <property type="evidence" value="ECO:0007669"/>
    <property type="project" value="UniProtKB-EC"/>
</dbReference>
<comment type="subunit">
    <text evidence="12">Interacts with CtaB.</text>
</comment>
<dbReference type="EMBL" id="VWPJ01000005">
    <property type="protein sequence ID" value="KAA5606324.1"/>
    <property type="molecule type" value="Genomic_DNA"/>
</dbReference>
<feature type="transmembrane region" description="Helical" evidence="12">
    <location>
        <begin position="102"/>
        <end position="120"/>
    </location>
</feature>
<comment type="similarity">
    <text evidence="12">Belongs to the COX15/CtaA family. Type 2 subfamily.</text>
</comment>
<proteinExistence type="inferred from homology"/>
<comment type="caution">
    <text evidence="13">The sequence shown here is derived from an EMBL/GenBank/DDBJ whole genome shotgun (WGS) entry which is preliminary data.</text>
</comment>
<feature type="binding site" description="axial binding residue" evidence="12">
    <location>
        <position position="298"/>
    </location>
    <ligand>
        <name>heme</name>
        <dbReference type="ChEBI" id="CHEBI:30413"/>
    </ligand>
    <ligandPart>
        <name>Fe</name>
        <dbReference type="ChEBI" id="CHEBI:18248"/>
    </ligandPart>
</feature>
<keyword evidence="8 12" id="KW-0350">Heme biosynthesis</keyword>
<keyword evidence="7 12" id="KW-0408">Iron</keyword>
<evidence type="ECO:0000256" key="10">
    <source>
        <dbReference type="ARBA" id="ARBA00044501"/>
    </source>
</evidence>
<accession>A0A5M6IDF9</accession>
<dbReference type="UniPathway" id="UPA00269">
    <property type="reaction ID" value="UER00713"/>
</dbReference>
<evidence type="ECO:0000256" key="3">
    <source>
        <dbReference type="ARBA" id="ARBA00022692"/>
    </source>
</evidence>
<comment type="function">
    <text evidence="12">Catalyzes the conversion of heme O to heme A by two successive hydroxylations of the methyl group at C8. The first hydroxylation forms heme I, the second hydroxylation results in an unstable dihydroxymethyl group, which spontaneously dehydrates, resulting in the formyl group of heme A.</text>
</comment>
<comment type="catalytic activity">
    <reaction evidence="11">
        <text>Fe(II)-heme o + 2 A + H2O = Fe(II)-heme a + 2 AH2</text>
        <dbReference type="Rhea" id="RHEA:63388"/>
        <dbReference type="ChEBI" id="CHEBI:13193"/>
        <dbReference type="ChEBI" id="CHEBI:15377"/>
        <dbReference type="ChEBI" id="CHEBI:17499"/>
        <dbReference type="ChEBI" id="CHEBI:60530"/>
        <dbReference type="ChEBI" id="CHEBI:61715"/>
        <dbReference type="EC" id="1.17.99.9"/>
    </reaction>
    <physiologicalReaction direction="left-to-right" evidence="11">
        <dbReference type="Rhea" id="RHEA:63389"/>
    </physiologicalReaction>
</comment>